<proteinExistence type="predicted"/>
<protein>
    <submittedName>
        <fullName evidence="1">Uncharacterized protein</fullName>
    </submittedName>
</protein>
<evidence type="ECO:0000313" key="1">
    <source>
        <dbReference type="EMBL" id="KAI3770897.1"/>
    </source>
</evidence>
<reference evidence="2" key="1">
    <citation type="journal article" date="2022" name="Mol. Ecol. Resour.">
        <title>The genomes of chicory, endive, great burdock and yacon provide insights into Asteraceae palaeo-polyploidization history and plant inulin production.</title>
        <authorList>
            <person name="Fan W."/>
            <person name="Wang S."/>
            <person name="Wang H."/>
            <person name="Wang A."/>
            <person name="Jiang F."/>
            <person name="Liu H."/>
            <person name="Zhao H."/>
            <person name="Xu D."/>
            <person name="Zhang Y."/>
        </authorList>
    </citation>
    <scope>NUCLEOTIDE SEQUENCE [LARGE SCALE GENOMIC DNA]</scope>
    <source>
        <strain evidence="2">cv. Niubang</strain>
    </source>
</reference>
<sequence length="76" mass="8282">MSAGNHTSYLRNGLTAAIIAIRELFNIADETRLRSPDITNSSDPTWNFPSGSNHNSSNDNSNDDHNVLSQPTILSP</sequence>
<accession>A0ACB9FIB1</accession>
<reference evidence="1 2" key="2">
    <citation type="journal article" date="2022" name="Mol. Ecol. Resour.">
        <title>The genomes of chicory, endive, great burdock and yacon provide insights into Asteraceae paleo-polyploidization history and plant inulin production.</title>
        <authorList>
            <person name="Fan W."/>
            <person name="Wang S."/>
            <person name="Wang H."/>
            <person name="Wang A."/>
            <person name="Jiang F."/>
            <person name="Liu H."/>
            <person name="Zhao H."/>
            <person name="Xu D."/>
            <person name="Zhang Y."/>
        </authorList>
    </citation>
    <scope>NUCLEOTIDE SEQUENCE [LARGE SCALE GENOMIC DNA]</scope>
    <source>
        <strain evidence="2">cv. Niubang</strain>
    </source>
</reference>
<comment type="caution">
    <text evidence="1">The sequence shown here is derived from an EMBL/GenBank/DDBJ whole genome shotgun (WGS) entry which is preliminary data.</text>
</comment>
<name>A0ACB9FIB1_ARCLA</name>
<organism evidence="1 2">
    <name type="scientific">Arctium lappa</name>
    <name type="common">Greater burdock</name>
    <name type="synonym">Lappa major</name>
    <dbReference type="NCBI Taxonomy" id="4217"/>
    <lineage>
        <taxon>Eukaryota</taxon>
        <taxon>Viridiplantae</taxon>
        <taxon>Streptophyta</taxon>
        <taxon>Embryophyta</taxon>
        <taxon>Tracheophyta</taxon>
        <taxon>Spermatophyta</taxon>
        <taxon>Magnoliopsida</taxon>
        <taxon>eudicotyledons</taxon>
        <taxon>Gunneridae</taxon>
        <taxon>Pentapetalae</taxon>
        <taxon>asterids</taxon>
        <taxon>campanulids</taxon>
        <taxon>Asterales</taxon>
        <taxon>Asteraceae</taxon>
        <taxon>Carduoideae</taxon>
        <taxon>Cardueae</taxon>
        <taxon>Arctiinae</taxon>
        <taxon>Arctium</taxon>
    </lineage>
</organism>
<evidence type="ECO:0000313" key="2">
    <source>
        <dbReference type="Proteomes" id="UP001055879"/>
    </source>
</evidence>
<keyword evidence="2" id="KW-1185">Reference proteome</keyword>
<dbReference type="EMBL" id="CM042047">
    <property type="protein sequence ID" value="KAI3770897.1"/>
    <property type="molecule type" value="Genomic_DNA"/>
</dbReference>
<dbReference type="Proteomes" id="UP001055879">
    <property type="component" value="Linkage Group LG01"/>
</dbReference>
<gene>
    <name evidence="1" type="ORF">L6452_02045</name>
</gene>